<keyword evidence="2" id="KW-1185">Reference proteome</keyword>
<evidence type="ECO:0000313" key="1">
    <source>
        <dbReference type="EMBL" id="CAL8102061.1"/>
    </source>
</evidence>
<accession>A0ABP1QG44</accession>
<comment type="caution">
    <text evidence="1">The sequence shown here is derived from an EMBL/GenBank/DDBJ whole genome shotgun (WGS) entry which is preliminary data.</text>
</comment>
<dbReference type="EMBL" id="CAXLJM020000033">
    <property type="protein sequence ID" value="CAL8102061.1"/>
    <property type="molecule type" value="Genomic_DNA"/>
</dbReference>
<organism evidence="1 2">
    <name type="scientific">Orchesella dallaii</name>
    <dbReference type="NCBI Taxonomy" id="48710"/>
    <lineage>
        <taxon>Eukaryota</taxon>
        <taxon>Metazoa</taxon>
        <taxon>Ecdysozoa</taxon>
        <taxon>Arthropoda</taxon>
        <taxon>Hexapoda</taxon>
        <taxon>Collembola</taxon>
        <taxon>Entomobryomorpha</taxon>
        <taxon>Entomobryoidea</taxon>
        <taxon>Orchesellidae</taxon>
        <taxon>Orchesellinae</taxon>
        <taxon>Orchesella</taxon>
    </lineage>
</organism>
<dbReference type="Proteomes" id="UP001642540">
    <property type="component" value="Unassembled WGS sequence"/>
</dbReference>
<evidence type="ECO:0000313" key="2">
    <source>
        <dbReference type="Proteomes" id="UP001642540"/>
    </source>
</evidence>
<reference evidence="1 2" key="1">
    <citation type="submission" date="2024-08" db="EMBL/GenBank/DDBJ databases">
        <authorList>
            <person name="Cucini C."/>
            <person name="Frati F."/>
        </authorList>
    </citation>
    <scope>NUCLEOTIDE SEQUENCE [LARGE SCALE GENOMIC DNA]</scope>
</reference>
<sequence length="87" mass="9872">MDYGPKENRGKQDGWKKDMAFNESYPMSVLKNHTNTQDPLTDIECNVTNKKQSGSSTLAGSSTPATYYCLIQHDFFRTLYFLLVGEP</sequence>
<proteinExistence type="predicted"/>
<name>A0ABP1QG44_9HEXA</name>
<protein>
    <submittedName>
        <fullName evidence="1">Uncharacterized protein</fullName>
    </submittedName>
</protein>
<gene>
    <name evidence="1" type="ORF">ODALV1_LOCUS11034</name>
</gene>